<proteinExistence type="inferred from homology"/>
<keyword evidence="1" id="KW-0472">Membrane</keyword>
<dbReference type="EMBL" id="SOJN01000108">
    <property type="protein sequence ID" value="TET44822.1"/>
    <property type="molecule type" value="Genomic_DNA"/>
</dbReference>
<dbReference type="NCBIfam" id="TIGR00278">
    <property type="entry name" value="membrane protein insertion efficiency factor YidD"/>
    <property type="match status" value="1"/>
</dbReference>
<gene>
    <name evidence="2" type="primary">yidD</name>
    <name evidence="2" type="ORF">E3J62_09200</name>
</gene>
<dbReference type="AlphaFoldDB" id="A0A523UQK1"/>
<organism evidence="2 3">
    <name type="scientific">candidate division TA06 bacterium</name>
    <dbReference type="NCBI Taxonomy" id="2250710"/>
    <lineage>
        <taxon>Bacteria</taxon>
        <taxon>Bacteria division TA06</taxon>
    </lineage>
</organism>
<comment type="caution">
    <text evidence="2">The sequence shown here is derived from an EMBL/GenBank/DDBJ whole genome shotgun (WGS) entry which is preliminary data.</text>
</comment>
<reference evidence="2 3" key="1">
    <citation type="submission" date="2019-03" db="EMBL/GenBank/DDBJ databases">
        <title>Metabolic potential of uncultured bacteria and archaea associated with petroleum seepage in deep-sea sediments.</title>
        <authorList>
            <person name="Dong X."/>
            <person name="Hubert C."/>
        </authorList>
    </citation>
    <scope>NUCLEOTIDE SEQUENCE [LARGE SCALE GENOMIC DNA]</scope>
    <source>
        <strain evidence="2">E44_bin18</strain>
    </source>
</reference>
<evidence type="ECO:0000256" key="1">
    <source>
        <dbReference type="HAMAP-Rule" id="MF_00386"/>
    </source>
</evidence>
<dbReference type="HAMAP" id="MF_00386">
    <property type="entry name" value="UPF0161_YidD"/>
    <property type="match status" value="1"/>
</dbReference>
<evidence type="ECO:0000313" key="2">
    <source>
        <dbReference type="EMBL" id="TET44822.1"/>
    </source>
</evidence>
<dbReference type="SMART" id="SM01234">
    <property type="entry name" value="Haemolytic"/>
    <property type="match status" value="1"/>
</dbReference>
<sequence length="72" mass="8645">MLVSWLIACIRLYQRCISPVISRWIQCRYYPTCSEYAVLAIRKYGLRRGVRKTWQRLRRCSPYSLDSCLDLP</sequence>
<evidence type="ECO:0000313" key="3">
    <source>
        <dbReference type="Proteomes" id="UP000315525"/>
    </source>
</evidence>
<dbReference type="PANTHER" id="PTHR33383">
    <property type="entry name" value="MEMBRANE PROTEIN INSERTION EFFICIENCY FACTOR-RELATED"/>
    <property type="match status" value="1"/>
</dbReference>
<keyword evidence="1" id="KW-1003">Cell membrane</keyword>
<comment type="function">
    <text evidence="1">Could be involved in insertion of integral membrane proteins into the membrane.</text>
</comment>
<protein>
    <recommendedName>
        <fullName evidence="1">Putative membrane protein insertion efficiency factor</fullName>
    </recommendedName>
</protein>
<comment type="subcellular location">
    <subcellularLocation>
        <location evidence="1">Cell membrane</location>
        <topology evidence="1">Peripheral membrane protein</topology>
        <orientation evidence="1">Cytoplasmic side</orientation>
    </subcellularLocation>
</comment>
<dbReference type="Pfam" id="PF01809">
    <property type="entry name" value="YidD"/>
    <property type="match status" value="1"/>
</dbReference>
<dbReference type="PANTHER" id="PTHR33383:SF1">
    <property type="entry name" value="MEMBRANE PROTEIN INSERTION EFFICIENCY FACTOR-RELATED"/>
    <property type="match status" value="1"/>
</dbReference>
<comment type="similarity">
    <text evidence="1">Belongs to the UPF0161 family.</text>
</comment>
<dbReference type="GO" id="GO:0005886">
    <property type="term" value="C:plasma membrane"/>
    <property type="evidence" value="ECO:0007669"/>
    <property type="project" value="UniProtKB-SubCell"/>
</dbReference>
<name>A0A523UQK1_UNCT6</name>
<accession>A0A523UQK1</accession>
<dbReference type="InterPro" id="IPR002696">
    <property type="entry name" value="Membr_insert_effic_factor_YidD"/>
</dbReference>
<dbReference type="Proteomes" id="UP000315525">
    <property type="component" value="Unassembled WGS sequence"/>
</dbReference>